<evidence type="ECO:0000313" key="1">
    <source>
        <dbReference type="Ensembl" id="ENSMLEP00000024745.1"/>
    </source>
</evidence>
<proteinExistence type="predicted"/>
<protein>
    <submittedName>
        <fullName evidence="1">Uncharacterized protein</fullName>
    </submittedName>
</protein>
<dbReference type="Ensembl" id="ENSMLET00000048270.1">
    <property type="protein sequence ID" value="ENSMLEP00000024745.1"/>
    <property type="gene ID" value="ENSMLEG00000036559.1"/>
</dbReference>
<reference evidence="1" key="2">
    <citation type="submission" date="2025-09" db="UniProtKB">
        <authorList>
            <consortium name="Ensembl"/>
        </authorList>
    </citation>
    <scope>IDENTIFICATION</scope>
</reference>
<reference evidence="1" key="1">
    <citation type="submission" date="2025-08" db="UniProtKB">
        <authorList>
            <consortium name="Ensembl"/>
        </authorList>
    </citation>
    <scope>IDENTIFICATION</scope>
</reference>
<dbReference type="OMA" id="WSTHVNG"/>
<dbReference type="GeneTree" id="ENSGT00910000147209"/>
<organism evidence="1 2">
    <name type="scientific">Mandrillus leucophaeus</name>
    <name type="common">Drill</name>
    <name type="synonym">Papio leucophaeus</name>
    <dbReference type="NCBI Taxonomy" id="9568"/>
    <lineage>
        <taxon>Eukaryota</taxon>
        <taxon>Metazoa</taxon>
        <taxon>Chordata</taxon>
        <taxon>Craniata</taxon>
        <taxon>Vertebrata</taxon>
        <taxon>Euteleostomi</taxon>
        <taxon>Mammalia</taxon>
        <taxon>Eutheria</taxon>
        <taxon>Euarchontoglires</taxon>
        <taxon>Primates</taxon>
        <taxon>Haplorrhini</taxon>
        <taxon>Catarrhini</taxon>
        <taxon>Cercopithecidae</taxon>
        <taxon>Cercopithecinae</taxon>
        <taxon>Mandrillus</taxon>
    </lineage>
</organism>
<sequence>PYPRWNWSPCDLPPQVNGFSPGPILFCRGMCQAAQVSLSPLGHPHQVASHPLQERRTRRSSFHSALPAAFRFICTSLSMRACELPGRAEFKKMKYCVRRASLLKRV</sequence>
<dbReference type="AlphaFoldDB" id="A0A2K5ZAG3"/>
<evidence type="ECO:0000313" key="2">
    <source>
        <dbReference type="Proteomes" id="UP000233140"/>
    </source>
</evidence>
<keyword evidence="2" id="KW-1185">Reference proteome</keyword>
<dbReference type="Proteomes" id="UP000233140">
    <property type="component" value="Unassembled WGS sequence"/>
</dbReference>
<accession>A0A2K5ZAG3</accession>
<name>A0A2K5ZAG3_MANLE</name>